<feature type="zinc finger region" description="C4-type" evidence="4">
    <location>
        <begin position="405"/>
        <end position="422"/>
    </location>
</feature>
<dbReference type="Proteomes" id="UP000037035">
    <property type="component" value="Unassembled WGS sequence"/>
</dbReference>
<dbReference type="InterPro" id="IPR046349">
    <property type="entry name" value="C1-like_sf"/>
</dbReference>
<comment type="caution">
    <text evidence="7">The sequence shown here is derived from an EMBL/GenBank/DDBJ whole genome shotgun (WGS) entry which is preliminary data.</text>
</comment>
<dbReference type="Gene3D" id="3.30.40.10">
    <property type="entry name" value="Zinc/RING finger domain, C3HC4 (zinc finger)"/>
    <property type="match status" value="1"/>
</dbReference>
<dbReference type="VEuPathDB" id="FungiDB:VP01_1642g2"/>
<keyword evidence="8" id="KW-1185">Reference proteome</keyword>
<dbReference type="OrthoDB" id="284275at2759"/>
<dbReference type="Gene3D" id="3.40.50.410">
    <property type="entry name" value="von Willebrand factor, type A domain"/>
    <property type="match status" value="1"/>
</dbReference>
<feature type="compositionally biased region" description="Acidic residues" evidence="5">
    <location>
        <begin position="8"/>
        <end position="18"/>
    </location>
</feature>
<comment type="similarity">
    <text evidence="3">Belongs to the GTF2H2 family.</text>
</comment>
<keyword evidence="1 3" id="KW-0479">Metal-binding</keyword>
<feature type="region of interest" description="Disordered" evidence="5">
    <location>
        <begin position="1"/>
        <end position="57"/>
    </location>
</feature>
<dbReference type="Pfam" id="PF04056">
    <property type="entry name" value="Ssl1"/>
    <property type="match status" value="3"/>
</dbReference>
<organism evidence="7 8">
    <name type="scientific">Puccinia sorghi</name>
    <dbReference type="NCBI Taxonomy" id="27349"/>
    <lineage>
        <taxon>Eukaryota</taxon>
        <taxon>Fungi</taxon>
        <taxon>Dikarya</taxon>
        <taxon>Basidiomycota</taxon>
        <taxon>Pucciniomycotina</taxon>
        <taxon>Pucciniomycetes</taxon>
        <taxon>Pucciniales</taxon>
        <taxon>Pucciniaceae</taxon>
        <taxon>Puccinia</taxon>
    </lineage>
</organism>
<feature type="compositionally biased region" description="Basic and acidic residues" evidence="5">
    <location>
        <begin position="25"/>
        <end position="43"/>
    </location>
</feature>
<feature type="domain" description="TFIIH C1-like" evidence="6">
    <location>
        <begin position="459"/>
        <end position="525"/>
    </location>
</feature>
<keyword evidence="2 3" id="KW-0862">Zinc</keyword>
<gene>
    <name evidence="7" type="ORF">VP01_1642g2</name>
</gene>
<protein>
    <recommendedName>
        <fullName evidence="3">General transcription and DNA repair factor IIH</fullName>
    </recommendedName>
</protein>
<evidence type="ECO:0000256" key="3">
    <source>
        <dbReference type="PIRNR" id="PIRNR015919"/>
    </source>
</evidence>
<keyword evidence="3" id="KW-0805">Transcription regulation</keyword>
<dbReference type="InterPro" id="IPR012170">
    <property type="entry name" value="TFIIH_SSL1/p44"/>
</dbReference>
<dbReference type="AlphaFoldDB" id="A0A0L6VH89"/>
<evidence type="ECO:0000313" key="7">
    <source>
        <dbReference type="EMBL" id="KNZ59917.1"/>
    </source>
</evidence>
<evidence type="ECO:0000259" key="6">
    <source>
        <dbReference type="SMART" id="SM01047"/>
    </source>
</evidence>
<proteinExistence type="inferred from homology"/>
<reference evidence="7 8" key="1">
    <citation type="submission" date="2015-08" db="EMBL/GenBank/DDBJ databases">
        <title>Next Generation Sequencing and Analysis of the Genome of Puccinia sorghi L Schw, the Causal Agent of Maize Common Rust.</title>
        <authorList>
            <person name="Rochi L."/>
            <person name="Burguener G."/>
            <person name="Darino M."/>
            <person name="Turjanski A."/>
            <person name="Kreff E."/>
            <person name="Dieguez M.J."/>
            <person name="Sacco F."/>
        </authorList>
    </citation>
    <scope>NUCLEOTIDE SEQUENCE [LARGE SCALE GENOMIC DNA]</scope>
    <source>
        <strain evidence="7 8">RO10H11247</strain>
    </source>
</reference>
<sequence>MARPHDDTESEEDQDGDWEPGTAGRTDRRAKGAQTDRAKENGSQKKHKKKATAYASKDGEGYSWEEEYKRSWDVLREDESGSLESAVNQLIANKRRRVIRDTTSIQRGIIRHLCIIIDVSLAMTDRDLRPNRLDMSLTYAKVLSSSRFIHLSLEFVSEFFDQNPISQLCILITKDAIAERLSGLSGNFITDESCSDATTPTCYTGNPLDHLKALSNKSKLTPSGEPSLQNSLEMARASLASHILIHTYIHIYIYIYRDCHLHLPTHGSREVLVIFGSLTTCDPDDINKTLEHLEKDRMRVSMVGLAAEVRICKEICKRTQGKIQRQYGVILNEHHFKELLFEAISPPPIAKSTNNGNTNGGKTQSASLIQMGFPNKITHDEHQVDGSTHSFCACHSKLQPTGFICPRCGAKNCEIPTNCCVCGLTIVSSPHLARSYRHLFPVGNWVEKNTNSLQPKTFNCFGCDKEIQASKATQVHESSNKNYSAANHTNNNPAINVYHCPRCKNFFCYDCDLYHEQLGLCPGCC</sequence>
<dbReference type="GO" id="GO:0006289">
    <property type="term" value="P:nucleotide-excision repair"/>
    <property type="evidence" value="ECO:0007669"/>
    <property type="project" value="UniProtKB-UniRule"/>
</dbReference>
<dbReference type="STRING" id="27349.A0A0L6VH89"/>
<evidence type="ECO:0000256" key="2">
    <source>
        <dbReference type="ARBA" id="ARBA00022833"/>
    </source>
</evidence>
<evidence type="ECO:0000256" key="1">
    <source>
        <dbReference type="ARBA" id="ARBA00022723"/>
    </source>
</evidence>
<accession>A0A0L6VH89</accession>
<dbReference type="PIRSF" id="PIRSF015919">
    <property type="entry name" value="TFIIH_SSL1"/>
    <property type="match status" value="1"/>
</dbReference>
<dbReference type="GO" id="GO:0006357">
    <property type="term" value="P:regulation of transcription by RNA polymerase II"/>
    <property type="evidence" value="ECO:0007669"/>
    <property type="project" value="UniProtKB-UniRule"/>
</dbReference>
<dbReference type="InterPro" id="IPR013083">
    <property type="entry name" value="Znf_RING/FYVE/PHD"/>
</dbReference>
<dbReference type="PANTHER" id="PTHR12695">
    <property type="entry name" value="GENERAL TRANSCRIPTION FACTOR IIH SUBUNIT 2"/>
    <property type="match status" value="1"/>
</dbReference>
<evidence type="ECO:0000256" key="4">
    <source>
        <dbReference type="PIRSR" id="PIRSR015919-1"/>
    </source>
</evidence>
<evidence type="ECO:0000313" key="8">
    <source>
        <dbReference type="Proteomes" id="UP000037035"/>
    </source>
</evidence>
<dbReference type="GO" id="GO:0008270">
    <property type="term" value="F:zinc ion binding"/>
    <property type="evidence" value="ECO:0007669"/>
    <property type="project" value="UniProtKB-UniRule"/>
</dbReference>
<dbReference type="PANTHER" id="PTHR12695:SF2">
    <property type="entry name" value="GENERAL TRANSCRIPTION FACTOR IIH SUBUNIT 2-RELATED"/>
    <property type="match status" value="1"/>
</dbReference>
<keyword evidence="3" id="KW-0804">Transcription</keyword>
<comment type="subcellular location">
    <subcellularLocation>
        <location evidence="3">Nucleus</location>
    </subcellularLocation>
</comment>
<comment type="function">
    <text evidence="3">Component of the general transcription and DNA repair factor IIH (TFIIH) core complex, which is involved in general and transcription-coupled nucleotide excision repair (NER) of damaged DNA and, when complexed to TFIIK, in RNA transcription by RNA polymerase II.</text>
</comment>
<dbReference type="Pfam" id="PF07975">
    <property type="entry name" value="C1_4"/>
    <property type="match status" value="1"/>
</dbReference>
<dbReference type="InterPro" id="IPR007198">
    <property type="entry name" value="Ssl1-like"/>
</dbReference>
<keyword evidence="3" id="KW-0539">Nucleus</keyword>
<dbReference type="GO" id="GO:0005675">
    <property type="term" value="C:transcription factor TFIIH holo complex"/>
    <property type="evidence" value="ECO:0007669"/>
    <property type="project" value="UniProtKB-UniRule"/>
</dbReference>
<dbReference type="SMART" id="SM01047">
    <property type="entry name" value="C1_4"/>
    <property type="match status" value="1"/>
</dbReference>
<dbReference type="GO" id="GO:0000439">
    <property type="term" value="C:transcription factor TFIIH core complex"/>
    <property type="evidence" value="ECO:0007669"/>
    <property type="project" value="UniProtKB-UniRule"/>
</dbReference>
<dbReference type="NCBIfam" id="TIGR00622">
    <property type="entry name" value="ssl1"/>
    <property type="match status" value="1"/>
</dbReference>
<dbReference type="EMBL" id="LAVV01006440">
    <property type="protein sequence ID" value="KNZ59917.1"/>
    <property type="molecule type" value="Genomic_DNA"/>
</dbReference>
<dbReference type="SUPFAM" id="SSF57889">
    <property type="entry name" value="Cysteine-rich domain"/>
    <property type="match status" value="1"/>
</dbReference>
<dbReference type="GO" id="GO:0006351">
    <property type="term" value="P:DNA-templated transcription"/>
    <property type="evidence" value="ECO:0007669"/>
    <property type="project" value="InterPro"/>
</dbReference>
<dbReference type="InterPro" id="IPR036465">
    <property type="entry name" value="vWFA_dom_sf"/>
</dbReference>
<dbReference type="InterPro" id="IPR004595">
    <property type="entry name" value="TFIIH_C1-like_dom"/>
</dbReference>
<evidence type="ECO:0000256" key="5">
    <source>
        <dbReference type="SAM" id="MobiDB-lite"/>
    </source>
</evidence>
<name>A0A0L6VH89_9BASI</name>